<feature type="domain" description="Bin3-type SAM" evidence="8">
    <location>
        <begin position="404"/>
        <end position="692"/>
    </location>
</feature>
<feature type="region of interest" description="Disordered" evidence="7">
    <location>
        <begin position="472"/>
        <end position="527"/>
    </location>
</feature>
<dbReference type="InterPro" id="IPR010675">
    <property type="entry name" value="Bin3_C"/>
</dbReference>
<evidence type="ECO:0000313" key="10">
    <source>
        <dbReference type="Proteomes" id="UP000319801"/>
    </source>
</evidence>
<feature type="compositionally biased region" description="Basic residues" evidence="7">
    <location>
        <begin position="204"/>
        <end position="215"/>
    </location>
</feature>
<evidence type="ECO:0000259" key="8">
    <source>
        <dbReference type="PROSITE" id="PS51515"/>
    </source>
</evidence>
<feature type="compositionally biased region" description="Low complexity" evidence="7">
    <location>
        <begin position="348"/>
        <end position="372"/>
    </location>
</feature>
<dbReference type="InterPro" id="IPR041698">
    <property type="entry name" value="Methyltransf_25"/>
</dbReference>
<dbReference type="Pfam" id="PF13649">
    <property type="entry name" value="Methyltransf_25"/>
    <property type="match status" value="1"/>
</dbReference>
<gene>
    <name evidence="9" type="ORF">Baya_17020</name>
</gene>
<evidence type="ECO:0000256" key="3">
    <source>
        <dbReference type="ARBA" id="ARBA00022679"/>
    </source>
</evidence>
<feature type="region of interest" description="Disordered" evidence="7">
    <location>
        <begin position="200"/>
        <end position="227"/>
    </location>
</feature>
<dbReference type="CDD" id="cd02440">
    <property type="entry name" value="AdoMet_MTases"/>
    <property type="match status" value="2"/>
</dbReference>
<dbReference type="GO" id="GO:0008173">
    <property type="term" value="F:RNA methyltransferase activity"/>
    <property type="evidence" value="ECO:0007669"/>
    <property type="project" value="UniProtKB-UniRule"/>
</dbReference>
<evidence type="ECO:0000256" key="2">
    <source>
        <dbReference type="ARBA" id="ARBA00022603"/>
    </source>
</evidence>
<evidence type="ECO:0000256" key="5">
    <source>
        <dbReference type="PROSITE-ProRule" id="PRU00848"/>
    </source>
</evidence>
<feature type="compositionally biased region" description="Basic and acidic residues" evidence="7">
    <location>
        <begin position="472"/>
        <end position="505"/>
    </location>
</feature>
<protein>
    <recommendedName>
        <fullName evidence="6">RNA methyltransferase</fullName>
        <ecNumber evidence="6">2.1.1.-</ecNumber>
    </recommendedName>
</protein>
<feature type="compositionally biased region" description="Basic residues" evidence="7">
    <location>
        <begin position="90"/>
        <end position="99"/>
    </location>
</feature>
<feature type="region of interest" description="Disordered" evidence="7">
    <location>
        <begin position="265"/>
        <end position="383"/>
    </location>
</feature>
<dbReference type="GO" id="GO:0032259">
    <property type="term" value="P:methylation"/>
    <property type="evidence" value="ECO:0007669"/>
    <property type="project" value="UniProtKB-KW"/>
</dbReference>
<dbReference type="Pfam" id="PF06859">
    <property type="entry name" value="Bin3"/>
    <property type="match status" value="1"/>
</dbReference>
<dbReference type="GO" id="GO:0040031">
    <property type="term" value="P:snRNA modification"/>
    <property type="evidence" value="ECO:0007669"/>
    <property type="project" value="TreeGrafter"/>
</dbReference>
<dbReference type="Gene3D" id="3.40.50.150">
    <property type="entry name" value="Vaccinia Virus protein VP39"/>
    <property type="match status" value="1"/>
</dbReference>
<dbReference type="SUPFAM" id="SSF53335">
    <property type="entry name" value="S-adenosyl-L-methionine-dependent methyltransferases"/>
    <property type="match status" value="1"/>
</dbReference>
<comment type="similarity">
    <text evidence="1 6">Belongs to the methyltransferase superfamily.</text>
</comment>
<dbReference type="AlphaFoldDB" id="A0A556VX47"/>
<dbReference type="PANTHER" id="PTHR12315:SF0">
    <property type="entry name" value="7SK SNRNA METHYLPHOSPHATE CAPPING ENZYME"/>
    <property type="match status" value="1"/>
</dbReference>
<dbReference type="InterPro" id="IPR024160">
    <property type="entry name" value="BIN3_SAM-bd_dom"/>
</dbReference>
<dbReference type="OrthoDB" id="10017101at2759"/>
<dbReference type="GO" id="GO:0008171">
    <property type="term" value="F:O-methyltransferase activity"/>
    <property type="evidence" value="ECO:0007669"/>
    <property type="project" value="UniProtKB-UniRule"/>
</dbReference>
<organism evidence="9 10">
    <name type="scientific">Bagarius yarrelli</name>
    <name type="common">Goonch</name>
    <name type="synonym">Bagrus yarrelli</name>
    <dbReference type="NCBI Taxonomy" id="175774"/>
    <lineage>
        <taxon>Eukaryota</taxon>
        <taxon>Metazoa</taxon>
        <taxon>Chordata</taxon>
        <taxon>Craniata</taxon>
        <taxon>Vertebrata</taxon>
        <taxon>Euteleostomi</taxon>
        <taxon>Actinopterygii</taxon>
        <taxon>Neopterygii</taxon>
        <taxon>Teleostei</taxon>
        <taxon>Ostariophysi</taxon>
        <taxon>Siluriformes</taxon>
        <taxon>Sisoridae</taxon>
        <taxon>Sisorinae</taxon>
        <taxon>Bagarius</taxon>
    </lineage>
</organism>
<feature type="compositionally biased region" description="Basic residues" evidence="7">
    <location>
        <begin position="373"/>
        <end position="383"/>
    </location>
</feature>
<dbReference type="GO" id="GO:0017069">
    <property type="term" value="F:snRNA binding"/>
    <property type="evidence" value="ECO:0007669"/>
    <property type="project" value="TreeGrafter"/>
</dbReference>
<feature type="region of interest" description="Disordered" evidence="7">
    <location>
        <begin position="82"/>
        <end position="103"/>
    </location>
</feature>
<evidence type="ECO:0000256" key="4">
    <source>
        <dbReference type="ARBA" id="ARBA00022691"/>
    </source>
</evidence>
<dbReference type="EMBL" id="VCAZ01000414">
    <property type="protein sequence ID" value="TUP17198.1"/>
    <property type="molecule type" value="Genomic_DNA"/>
</dbReference>
<evidence type="ECO:0000256" key="7">
    <source>
        <dbReference type="SAM" id="MobiDB-lite"/>
    </source>
</evidence>
<dbReference type="InterPro" id="IPR039772">
    <property type="entry name" value="Bin3-like"/>
</dbReference>
<sequence length="693" mass="77596">MMIEMSVDKETVLLCNQPANASSPQSQSELYRNSTENIHQSAETTSLTKKVGTCNLAKENGNKIGIGAEAVVESDTMTPNQVGLQNSKPHQQRLNKRRSTVSSAFKHPVFGKRRRRANSESESVLPTNFLLGGNIFDPLNLNSLLDEEVNRALNAETPKSSPLPAKSRDPVEILIPRDITDPLNLNGCTGGDAGILFTPLRSSGGRRRHRNRHHGGIALRGGGGKRDALVGTGNADGVEGGEGVTMELDHSERCLVSEPECTLASSGIKAHHSPESSAVIKEEETESNLPPKPDIPEEKDGTQTPLTYVSQRQRKRKRSSSRSENAGGPCGYKNRTTDQESTQQHPTNQRGQQRNNPKQNPRNCSQQKPNQQHPHHQQQQQKKKFQYGNYNQYYGYRNPGASEDPRLRLFQPEWFQGREILDLGCNTGHMTLTIARNWRPARIVGLDIDGALIHAAKQNIRHYLSEVHTLQARRERNEDELSKEKSEQTSVMREKEDKVTRSAEKDESDDGENQDNRTGDSSPNGSRLFPVSLCVSRGPIAAPPLPNTNSLPPGNFPANVTFVKGNYVLERDVLLETQREEFDVILCLSVTKWIHLNWGDVGLRRLFQRVYRHLRPGGLFILEPQPWNSYSKRKKLTDTIYKNYFSIQLKPEQFSSFLTSEVGFSSYELLGAPNSSARGPGAFILFIDHFIYR</sequence>
<accession>A0A556VX47</accession>
<proteinExistence type="inferred from homology"/>
<keyword evidence="4 5" id="KW-0949">S-adenosyl-L-methionine</keyword>
<keyword evidence="3 6" id="KW-0808">Transferase</keyword>
<dbReference type="Proteomes" id="UP000319801">
    <property type="component" value="Unassembled WGS sequence"/>
</dbReference>
<reference evidence="9 10" key="1">
    <citation type="journal article" date="2019" name="Genome Biol. Evol.">
        <title>Whole-Genome Sequencing of the Giant Devil Catfish, Bagarius yarrelli.</title>
        <authorList>
            <person name="Jiang W."/>
            <person name="Lv Y."/>
            <person name="Cheng L."/>
            <person name="Yang K."/>
            <person name="Chao B."/>
            <person name="Wang X."/>
            <person name="Li Y."/>
            <person name="Pan X."/>
            <person name="You X."/>
            <person name="Zhang Y."/>
            <person name="Yang J."/>
            <person name="Li J."/>
            <person name="Zhang X."/>
            <person name="Liu S."/>
            <person name="Sun C."/>
            <person name="Yang J."/>
            <person name="Shi Q."/>
        </authorList>
    </citation>
    <scope>NUCLEOTIDE SEQUENCE [LARGE SCALE GENOMIC DNA]</scope>
    <source>
        <strain evidence="9">JWS20170419001</strain>
        <tissue evidence="9">Muscle</tissue>
    </source>
</reference>
<evidence type="ECO:0000256" key="6">
    <source>
        <dbReference type="RuleBase" id="RU367087"/>
    </source>
</evidence>
<keyword evidence="2 6" id="KW-0489">Methyltransferase</keyword>
<dbReference type="InterPro" id="IPR029063">
    <property type="entry name" value="SAM-dependent_MTases_sf"/>
</dbReference>
<dbReference type="PANTHER" id="PTHR12315">
    <property type="entry name" value="BICOID-INTERACTING PROTEIN RELATED"/>
    <property type="match status" value="1"/>
</dbReference>
<evidence type="ECO:0000256" key="1">
    <source>
        <dbReference type="ARBA" id="ARBA00008361"/>
    </source>
</evidence>
<evidence type="ECO:0000313" key="9">
    <source>
        <dbReference type="EMBL" id="TUP17198.1"/>
    </source>
</evidence>
<dbReference type="EC" id="2.1.1.-" evidence="6"/>
<comment type="caution">
    <text evidence="9">The sequence shown here is derived from an EMBL/GenBank/DDBJ whole genome shotgun (WGS) entry which is preliminary data.</text>
</comment>
<dbReference type="PROSITE" id="PS51515">
    <property type="entry name" value="BIN3_SAM"/>
    <property type="match status" value="1"/>
</dbReference>
<name>A0A556VX47_BAGYA</name>
<keyword evidence="10" id="KW-1185">Reference proteome</keyword>